<evidence type="ECO:0000256" key="1">
    <source>
        <dbReference type="ARBA" id="ARBA00003145"/>
    </source>
</evidence>
<dbReference type="PROSITE" id="PS50035">
    <property type="entry name" value="PLD"/>
    <property type="match status" value="2"/>
</dbReference>
<evidence type="ECO:0000256" key="3">
    <source>
        <dbReference type="ARBA" id="ARBA00018392"/>
    </source>
</evidence>
<protein>
    <recommendedName>
        <fullName evidence="3">Phospholipase D</fullName>
    </recommendedName>
    <alternativeName>
        <fullName evidence="5">Choline phosphatase</fullName>
    </alternativeName>
</protein>
<accession>A0ABV3RLT5</accession>
<dbReference type="EMBL" id="JBFNXX010000005">
    <property type="protein sequence ID" value="MEW9919518.1"/>
    <property type="molecule type" value="Genomic_DNA"/>
</dbReference>
<evidence type="ECO:0000256" key="2">
    <source>
        <dbReference type="ARBA" id="ARBA00004613"/>
    </source>
</evidence>
<feature type="domain" description="PLD phosphodiesterase" evidence="6">
    <location>
        <begin position="223"/>
        <end position="250"/>
    </location>
</feature>
<evidence type="ECO:0000256" key="5">
    <source>
        <dbReference type="ARBA" id="ARBA00029594"/>
    </source>
</evidence>
<name>A0ABV3RLT5_9RHOB</name>
<keyword evidence="4" id="KW-0964">Secreted</keyword>
<organism evidence="7 8">
    <name type="scientific">Sulfitobacter sediminis</name>
    <dbReference type="NCBI Taxonomy" id="3234186"/>
    <lineage>
        <taxon>Bacteria</taxon>
        <taxon>Pseudomonadati</taxon>
        <taxon>Pseudomonadota</taxon>
        <taxon>Alphaproteobacteria</taxon>
        <taxon>Rhodobacterales</taxon>
        <taxon>Roseobacteraceae</taxon>
        <taxon>Sulfitobacter</taxon>
    </lineage>
</organism>
<reference evidence="7 8" key="1">
    <citation type="submission" date="2024-07" db="EMBL/GenBank/DDBJ databases">
        <title>Marimonas sp.nov., isolated from tidal-flat sediment.</title>
        <authorList>
            <person name="Jayan J.N."/>
            <person name="Lee S.S."/>
        </authorList>
    </citation>
    <scope>NUCLEOTIDE SEQUENCE [LARGE SCALE GENOMIC DNA]</scope>
    <source>
        <strain evidence="7 8">MJW-29</strain>
    </source>
</reference>
<sequence>MELQFSSISQLVLPDLEHEAAEIIGRRQGLSLKSIKNTLAHADAFLAGPLKSDIVLERGKHFMHILRSYLPFLIGIFIAGCTALTPFEGTEETTPPPVTRGIWSEIETIRGSDWQVPLNEGRGALGWRLRAIDSATSSIDLQSFIWSFDDVGSVIQERLLAAADRGVNVRILIDDSFLVGEDQHLLQLHRHENVQYRIYNPYERRADSAMTRFVLNLGDFDRLDHRMHNKSMVVDNQVAIVGGRNLADEYFGFDDAANFRDMELLVGGPIVEKISGSFDTYWNDRWSFPVDKIGRVRAAHVPREKVQGEAAELDRMYPREPQESRDAAWRDIVKQSHRGRSKLIADRPPEDRPEALKDRPVQVADALSRLITSARDEVTIVSAYLIPTPGLVQALKSAVSRGVRVRLLTNSINSNNHISAYAAYRGHIAELLSFGAEVHEMRTLADIRPRYILPPVLKKHLGLHAKYMIVDKRHVVVGSANLDPRSLRINTELVLIVDSKSLANDLLKLTEPDFDESNAWRLALKDDGKIVWMGNGMVLDAEPALRGFQRIEEWFFAHLPIEDEL</sequence>
<dbReference type="PANTHER" id="PTHR21248:SF12">
    <property type="entry name" value="CARDIOLIPIN SYNTHASE C"/>
    <property type="match status" value="1"/>
</dbReference>
<dbReference type="PANTHER" id="PTHR21248">
    <property type="entry name" value="CARDIOLIPIN SYNTHASE"/>
    <property type="match status" value="1"/>
</dbReference>
<dbReference type="SUPFAM" id="SSF56024">
    <property type="entry name" value="Phospholipase D/nuclease"/>
    <property type="match status" value="2"/>
</dbReference>
<evidence type="ECO:0000259" key="6">
    <source>
        <dbReference type="PROSITE" id="PS50035"/>
    </source>
</evidence>
<dbReference type="Gene3D" id="3.30.870.10">
    <property type="entry name" value="Endonuclease Chain A"/>
    <property type="match status" value="2"/>
</dbReference>
<proteinExistence type="predicted"/>
<feature type="domain" description="PLD phosphodiesterase" evidence="6">
    <location>
        <begin position="459"/>
        <end position="486"/>
    </location>
</feature>
<dbReference type="RefSeq" id="WP_367877227.1">
    <property type="nucleotide sequence ID" value="NZ_JBFNXX010000005.1"/>
</dbReference>
<gene>
    <name evidence="7" type="ORF">AB2B41_07885</name>
</gene>
<comment type="subcellular location">
    <subcellularLocation>
        <location evidence="2">Secreted</location>
    </subcellularLocation>
</comment>
<dbReference type="Pfam" id="PF13091">
    <property type="entry name" value="PLDc_2"/>
    <property type="match status" value="2"/>
</dbReference>
<evidence type="ECO:0000313" key="8">
    <source>
        <dbReference type="Proteomes" id="UP001556098"/>
    </source>
</evidence>
<evidence type="ECO:0000256" key="4">
    <source>
        <dbReference type="ARBA" id="ARBA00022525"/>
    </source>
</evidence>
<dbReference type="CDD" id="cd09113">
    <property type="entry name" value="PLDc_ymdC_like_2"/>
    <property type="match status" value="1"/>
</dbReference>
<dbReference type="SMART" id="SM00155">
    <property type="entry name" value="PLDc"/>
    <property type="match status" value="2"/>
</dbReference>
<dbReference type="Proteomes" id="UP001556098">
    <property type="component" value="Unassembled WGS sequence"/>
</dbReference>
<comment type="caution">
    <text evidence="7">The sequence shown here is derived from an EMBL/GenBank/DDBJ whole genome shotgun (WGS) entry which is preliminary data.</text>
</comment>
<dbReference type="CDD" id="cd09111">
    <property type="entry name" value="PLDc_ymdC_like_1"/>
    <property type="match status" value="1"/>
</dbReference>
<keyword evidence="8" id="KW-1185">Reference proteome</keyword>
<dbReference type="InterPro" id="IPR025202">
    <property type="entry name" value="PLD-like_dom"/>
</dbReference>
<comment type="function">
    <text evidence="1">Could be a virulence factor.</text>
</comment>
<evidence type="ECO:0000313" key="7">
    <source>
        <dbReference type="EMBL" id="MEW9919518.1"/>
    </source>
</evidence>
<dbReference type="InterPro" id="IPR001736">
    <property type="entry name" value="PLipase_D/transphosphatidylase"/>
</dbReference>